<keyword evidence="13" id="KW-1185">Reference proteome</keyword>
<dbReference type="InterPro" id="IPR003439">
    <property type="entry name" value="ABC_transporter-like_ATP-bd"/>
</dbReference>
<dbReference type="SUPFAM" id="SSF52540">
    <property type="entry name" value="P-loop containing nucleoside triphosphate hydrolases"/>
    <property type="match status" value="1"/>
</dbReference>
<dbReference type="GO" id="GO:0015421">
    <property type="term" value="F:ABC-type oligopeptide transporter activity"/>
    <property type="evidence" value="ECO:0007669"/>
    <property type="project" value="TreeGrafter"/>
</dbReference>
<evidence type="ECO:0000256" key="9">
    <source>
        <dbReference type="SAM" id="Phobius"/>
    </source>
</evidence>
<feature type="transmembrane region" description="Helical" evidence="9">
    <location>
        <begin position="97"/>
        <end position="124"/>
    </location>
</feature>
<dbReference type="FunFam" id="3.40.50.300:FF:000287">
    <property type="entry name" value="Multidrug ABC transporter ATP-binding protein"/>
    <property type="match status" value="1"/>
</dbReference>
<organism evidence="12 13">
    <name type="scientific">Hathewaya proteolytica DSM 3090</name>
    <dbReference type="NCBI Taxonomy" id="1121331"/>
    <lineage>
        <taxon>Bacteria</taxon>
        <taxon>Bacillati</taxon>
        <taxon>Bacillota</taxon>
        <taxon>Clostridia</taxon>
        <taxon>Eubacteriales</taxon>
        <taxon>Clostridiaceae</taxon>
        <taxon>Hathewaya</taxon>
    </lineage>
</organism>
<evidence type="ECO:0000256" key="3">
    <source>
        <dbReference type="ARBA" id="ARBA00022475"/>
    </source>
</evidence>
<protein>
    <submittedName>
        <fullName evidence="12">ATP-binding cassette, subfamily B</fullName>
    </submittedName>
</protein>
<dbReference type="SMART" id="SM00382">
    <property type="entry name" value="AAA"/>
    <property type="match status" value="1"/>
</dbReference>
<dbReference type="PANTHER" id="PTHR43394">
    <property type="entry name" value="ATP-DEPENDENT PERMEASE MDL1, MITOCHONDRIAL"/>
    <property type="match status" value="1"/>
</dbReference>
<dbReference type="CDD" id="cd18547">
    <property type="entry name" value="ABC_6TM_Tm288_like"/>
    <property type="match status" value="1"/>
</dbReference>
<dbReference type="InterPro" id="IPR003593">
    <property type="entry name" value="AAA+_ATPase"/>
</dbReference>
<evidence type="ECO:0000259" key="11">
    <source>
        <dbReference type="PROSITE" id="PS50929"/>
    </source>
</evidence>
<keyword evidence="5" id="KW-0547">Nucleotide-binding</keyword>
<dbReference type="EMBL" id="FRAD01000020">
    <property type="protein sequence ID" value="SHK28011.1"/>
    <property type="molecule type" value="Genomic_DNA"/>
</dbReference>
<dbReference type="InterPro" id="IPR011527">
    <property type="entry name" value="ABC1_TM_dom"/>
</dbReference>
<gene>
    <name evidence="12" type="ORF">SAMN02745248_02216</name>
</gene>
<dbReference type="SUPFAM" id="SSF90123">
    <property type="entry name" value="ABC transporter transmembrane region"/>
    <property type="match status" value="1"/>
</dbReference>
<dbReference type="Pfam" id="PF00664">
    <property type="entry name" value="ABC_membrane"/>
    <property type="match status" value="1"/>
</dbReference>
<dbReference type="PANTHER" id="PTHR43394:SF1">
    <property type="entry name" value="ATP-BINDING CASSETTE SUB-FAMILY B MEMBER 10, MITOCHONDRIAL"/>
    <property type="match status" value="1"/>
</dbReference>
<feature type="transmembrane region" description="Helical" evidence="9">
    <location>
        <begin position="293"/>
        <end position="322"/>
    </location>
</feature>
<keyword evidence="7 9" id="KW-1133">Transmembrane helix</keyword>
<dbReference type="GO" id="GO:0005886">
    <property type="term" value="C:plasma membrane"/>
    <property type="evidence" value="ECO:0007669"/>
    <property type="project" value="UniProtKB-SubCell"/>
</dbReference>
<accession>A0A1M6R6B3</accession>
<name>A0A1M6R6B3_9CLOT</name>
<proteinExistence type="predicted"/>
<evidence type="ECO:0000256" key="4">
    <source>
        <dbReference type="ARBA" id="ARBA00022692"/>
    </source>
</evidence>
<evidence type="ECO:0000256" key="6">
    <source>
        <dbReference type="ARBA" id="ARBA00022840"/>
    </source>
</evidence>
<dbReference type="CDD" id="cd03254">
    <property type="entry name" value="ABCC_Glucan_exporter_like"/>
    <property type="match status" value="1"/>
</dbReference>
<dbReference type="InterPro" id="IPR017871">
    <property type="entry name" value="ABC_transporter-like_CS"/>
</dbReference>
<feature type="transmembrane region" description="Helical" evidence="9">
    <location>
        <begin position="201"/>
        <end position="218"/>
    </location>
</feature>
<comment type="subcellular location">
    <subcellularLocation>
        <location evidence="1">Cell membrane</location>
        <topology evidence="1">Multi-pass membrane protein</topology>
    </subcellularLocation>
</comment>
<keyword evidence="2" id="KW-0813">Transport</keyword>
<evidence type="ECO:0000256" key="5">
    <source>
        <dbReference type="ARBA" id="ARBA00022741"/>
    </source>
</evidence>
<feature type="transmembrane region" description="Helical" evidence="9">
    <location>
        <begin position="56"/>
        <end position="77"/>
    </location>
</feature>
<dbReference type="Proteomes" id="UP000183952">
    <property type="component" value="Unassembled WGS sequence"/>
</dbReference>
<evidence type="ECO:0000259" key="10">
    <source>
        <dbReference type="PROSITE" id="PS50893"/>
    </source>
</evidence>
<feature type="domain" description="ABC transmembrane type-1" evidence="11">
    <location>
        <begin position="57"/>
        <end position="342"/>
    </location>
</feature>
<dbReference type="Gene3D" id="3.40.50.300">
    <property type="entry name" value="P-loop containing nucleotide triphosphate hydrolases"/>
    <property type="match status" value="1"/>
</dbReference>
<dbReference type="InterPro" id="IPR027417">
    <property type="entry name" value="P-loop_NTPase"/>
</dbReference>
<keyword evidence="8 9" id="KW-0472">Membrane</keyword>
<dbReference type="InterPro" id="IPR036640">
    <property type="entry name" value="ABC1_TM_sf"/>
</dbReference>
<evidence type="ECO:0000313" key="12">
    <source>
        <dbReference type="EMBL" id="SHK28011.1"/>
    </source>
</evidence>
<evidence type="ECO:0000313" key="13">
    <source>
        <dbReference type="Proteomes" id="UP000183952"/>
    </source>
</evidence>
<evidence type="ECO:0000256" key="2">
    <source>
        <dbReference type="ARBA" id="ARBA00022448"/>
    </source>
</evidence>
<dbReference type="PROSITE" id="PS50929">
    <property type="entry name" value="ABC_TM1F"/>
    <property type="match status" value="1"/>
</dbReference>
<evidence type="ECO:0000256" key="1">
    <source>
        <dbReference type="ARBA" id="ARBA00004651"/>
    </source>
</evidence>
<dbReference type="GO" id="GO:0005524">
    <property type="term" value="F:ATP binding"/>
    <property type="evidence" value="ECO:0007669"/>
    <property type="project" value="UniProtKB-KW"/>
</dbReference>
<dbReference type="InterPro" id="IPR039421">
    <property type="entry name" value="Type_1_exporter"/>
</dbReference>
<sequence length="618" mass="68842">MANHQQKQNFSDTSMPRLKVGGFGNGHRQVVVQKPKSFKKTMMRVWKYFDGEHGKLLLMCFFMILSSLIGVFVPHIIGKAVDIMDVSVSNINFNILFFMLLFMVVAYVVDAALNFLQSFVLAGVSQRMVKNLRRVLFNKLQRLPVAYFDGNSKGDIMSRLANDIDNVSTTVSQSILQLMAGVISIVGSLIMMLYLSTLLTVATIITVPLVFFLTKTVAKKTAPLFRMQQRQLGLLNGTIEESVSGIYVVKSFGHEDKIIEHFAKTNEELCSVGIKAQVLSGLIMPLMNVINNIGFTMVAWVGGIMAVKGQIGVGIISSFIIYSKQFSRPLNDFANVFNTLQSAVAGAERVFEILDEAEEVDDKEGAIEIQQVKGDVEFKNVSFAYREDVNILNNVSFKVKAGSTIALVGSTGAGKTTIVNLLTRFYDVTEGTILIDGTDIQMLKRSNLRDMFGIVLQDTYLFTGTIKENIMYGNPEATEEQIKKAAIMANAHGFISRLRQGYNTMIYEGGSNLSQGERQLIAIARAILSNPSILILDEATSNVDTRTEKHIQSAMIELMRGRTSFIIAHRLSTIREADVIMVINHGEIIEQGSHDQLMDMKGFYYEMCMSQLENRYND</sequence>
<dbReference type="Pfam" id="PF00005">
    <property type="entry name" value="ABC_tran"/>
    <property type="match status" value="1"/>
</dbReference>
<reference evidence="12 13" key="1">
    <citation type="submission" date="2016-11" db="EMBL/GenBank/DDBJ databases">
        <authorList>
            <person name="Jaros S."/>
            <person name="Januszkiewicz K."/>
            <person name="Wedrychowicz H."/>
        </authorList>
    </citation>
    <scope>NUCLEOTIDE SEQUENCE [LARGE SCALE GENOMIC DNA]</scope>
    <source>
        <strain evidence="12 13">DSM 3090</strain>
    </source>
</reference>
<dbReference type="PROSITE" id="PS00211">
    <property type="entry name" value="ABC_TRANSPORTER_1"/>
    <property type="match status" value="1"/>
</dbReference>
<dbReference type="PROSITE" id="PS50893">
    <property type="entry name" value="ABC_TRANSPORTER_2"/>
    <property type="match status" value="1"/>
</dbReference>
<keyword evidence="6 12" id="KW-0067">ATP-binding</keyword>
<dbReference type="GO" id="GO:0016887">
    <property type="term" value="F:ATP hydrolysis activity"/>
    <property type="evidence" value="ECO:0007669"/>
    <property type="project" value="InterPro"/>
</dbReference>
<dbReference type="AlphaFoldDB" id="A0A1M6R6B3"/>
<dbReference type="Gene3D" id="1.20.1560.10">
    <property type="entry name" value="ABC transporter type 1, transmembrane domain"/>
    <property type="match status" value="1"/>
</dbReference>
<keyword evidence="3" id="KW-1003">Cell membrane</keyword>
<feature type="domain" description="ABC transporter" evidence="10">
    <location>
        <begin position="376"/>
        <end position="610"/>
    </location>
</feature>
<evidence type="ECO:0000256" key="8">
    <source>
        <dbReference type="ARBA" id="ARBA00023136"/>
    </source>
</evidence>
<evidence type="ECO:0000256" key="7">
    <source>
        <dbReference type="ARBA" id="ARBA00022989"/>
    </source>
</evidence>
<dbReference type="STRING" id="1121331.SAMN02745248_02216"/>
<dbReference type="FunFam" id="1.20.1560.10:FF:000011">
    <property type="entry name" value="Multidrug ABC transporter ATP-binding protein"/>
    <property type="match status" value="1"/>
</dbReference>
<keyword evidence="4 9" id="KW-0812">Transmembrane</keyword>